<evidence type="ECO:0000256" key="1">
    <source>
        <dbReference type="ARBA" id="ARBA00009995"/>
    </source>
</evidence>
<dbReference type="PANTHER" id="PTHR46361:SF3">
    <property type="entry name" value="ELECTRON CARRIER_ PROTEIN DISULFIDE OXIDOREDUCTASE"/>
    <property type="match status" value="1"/>
</dbReference>
<dbReference type="InterPro" id="IPR002213">
    <property type="entry name" value="UDP_glucos_trans"/>
</dbReference>
<dbReference type="Proteomes" id="UP000251960">
    <property type="component" value="Chromosome 6"/>
</dbReference>
<dbReference type="Pfam" id="PF04784">
    <property type="entry name" value="DUF547"/>
    <property type="match status" value="1"/>
</dbReference>
<dbReference type="PROSITE" id="PS51354">
    <property type="entry name" value="GLUTAREDOXIN_2"/>
    <property type="match status" value="1"/>
</dbReference>
<dbReference type="Gene3D" id="1.10.10.10">
    <property type="entry name" value="Winged helix-like DNA-binding domain superfamily/Winged helix DNA-binding domain"/>
    <property type="match status" value="1"/>
</dbReference>
<evidence type="ECO:0000259" key="4">
    <source>
        <dbReference type="PROSITE" id="PS50186"/>
    </source>
</evidence>
<organism evidence="5">
    <name type="scientific">Zea mays</name>
    <name type="common">Maize</name>
    <dbReference type="NCBI Taxonomy" id="4577"/>
    <lineage>
        <taxon>Eukaryota</taxon>
        <taxon>Viridiplantae</taxon>
        <taxon>Streptophyta</taxon>
        <taxon>Embryophyta</taxon>
        <taxon>Tracheophyta</taxon>
        <taxon>Spermatophyta</taxon>
        <taxon>Magnoliopsida</taxon>
        <taxon>Liliopsida</taxon>
        <taxon>Poales</taxon>
        <taxon>Poaceae</taxon>
        <taxon>PACMAD clade</taxon>
        <taxon>Panicoideae</taxon>
        <taxon>Andropogonodae</taxon>
        <taxon>Andropogoneae</taxon>
        <taxon>Tripsacinae</taxon>
        <taxon>Zea</taxon>
    </lineage>
</organism>
<gene>
    <name evidence="5" type="primary">UGT73D1_0</name>
    <name evidence="5" type="ORF">Zm00014a_040936</name>
</gene>
<dbReference type="InterPro" id="IPR036249">
    <property type="entry name" value="Thioredoxin-like_sf"/>
</dbReference>
<dbReference type="Pfam" id="PF00610">
    <property type="entry name" value="DEP"/>
    <property type="match status" value="1"/>
</dbReference>
<dbReference type="CDD" id="cd03027">
    <property type="entry name" value="GRX_DEP"/>
    <property type="match status" value="1"/>
</dbReference>
<dbReference type="Gene3D" id="3.40.50.2000">
    <property type="entry name" value="Glycogen Phosphorylase B"/>
    <property type="match status" value="2"/>
</dbReference>
<feature type="compositionally biased region" description="Low complexity" evidence="3">
    <location>
        <begin position="500"/>
        <end position="514"/>
    </location>
</feature>
<feature type="compositionally biased region" description="Polar residues" evidence="3">
    <location>
        <begin position="699"/>
        <end position="717"/>
    </location>
</feature>
<dbReference type="InterPro" id="IPR036390">
    <property type="entry name" value="WH_DNA-bd_sf"/>
</dbReference>
<comment type="similarity">
    <text evidence="1">Belongs to the UDP-glycosyltransferase family.</text>
</comment>
<dbReference type="InterPro" id="IPR006869">
    <property type="entry name" value="DUF547"/>
</dbReference>
<dbReference type="CDD" id="cd03784">
    <property type="entry name" value="GT1_Gtf-like"/>
    <property type="match status" value="1"/>
</dbReference>
<dbReference type="InterPro" id="IPR036388">
    <property type="entry name" value="WH-like_DNA-bd_sf"/>
</dbReference>
<dbReference type="FunFam" id="3.40.50.2000:FF:000060">
    <property type="entry name" value="Glycosyltransferase"/>
    <property type="match status" value="1"/>
</dbReference>
<dbReference type="ExpressionAtlas" id="A0A3L6EAH6">
    <property type="expression patterns" value="baseline and differential"/>
</dbReference>
<dbReference type="FunFam" id="3.40.50.2000:FF:000219">
    <property type="entry name" value="Glycosyltransferase"/>
    <property type="match status" value="1"/>
</dbReference>
<protein>
    <submittedName>
        <fullName evidence="5">UDP-glycosyltransferase 73D1</fullName>
    </submittedName>
</protein>
<evidence type="ECO:0000313" key="5">
    <source>
        <dbReference type="EMBL" id="PWZ17936.1"/>
    </source>
</evidence>
<dbReference type="SUPFAM" id="SSF52833">
    <property type="entry name" value="Thioredoxin-like"/>
    <property type="match status" value="1"/>
</dbReference>
<dbReference type="InterPro" id="IPR002109">
    <property type="entry name" value="Glutaredoxin"/>
</dbReference>
<dbReference type="SUPFAM" id="SSF46785">
    <property type="entry name" value="Winged helix' DNA-binding domain"/>
    <property type="match status" value="1"/>
</dbReference>
<dbReference type="Pfam" id="PF00462">
    <property type="entry name" value="Glutaredoxin"/>
    <property type="match status" value="1"/>
</dbReference>
<accession>A0A3L6EAH6</accession>
<dbReference type="PANTHER" id="PTHR46361">
    <property type="entry name" value="ELECTRON CARRIER/ PROTEIN DISULFIDE OXIDOREDUCTASE"/>
    <property type="match status" value="1"/>
</dbReference>
<dbReference type="SUPFAM" id="SSF53756">
    <property type="entry name" value="UDP-Glycosyltransferase/glycogen phosphorylase"/>
    <property type="match status" value="1"/>
</dbReference>
<feature type="region of interest" description="Disordered" evidence="3">
    <location>
        <begin position="537"/>
        <end position="562"/>
    </location>
</feature>
<reference evidence="5" key="1">
    <citation type="journal article" date="2018" name="Nat. Genet.">
        <title>Extensive intraspecific gene order and gene structural variations between Mo17 and other maize genomes.</title>
        <authorList>
            <person name="Sun S."/>
            <person name="Zhou Y."/>
            <person name="Chen J."/>
            <person name="Shi J."/>
            <person name="Zhao H."/>
            <person name="Zhao H."/>
            <person name="Song W."/>
            <person name="Zhang M."/>
            <person name="Cui Y."/>
            <person name="Dong X."/>
            <person name="Liu H."/>
            <person name="Ma X."/>
            <person name="Jiao Y."/>
            <person name="Wang B."/>
            <person name="Wei X."/>
            <person name="Stein J.C."/>
            <person name="Glaubitz J.C."/>
            <person name="Lu F."/>
            <person name="Yu G."/>
            <person name="Liang C."/>
            <person name="Fengler K."/>
            <person name="Li B."/>
            <person name="Rafalski A."/>
            <person name="Schnable P.S."/>
            <person name="Ware D.H."/>
            <person name="Buckler E.S."/>
            <person name="Lai J."/>
        </authorList>
    </citation>
    <scope>NUCLEOTIDE SEQUENCE [LARGE SCALE GENOMIC DNA]</scope>
    <source>
        <tissue evidence="5">Seedling</tissue>
    </source>
</reference>
<sequence length="1370" mass="152797">MAIEDVANGRPTANGSGCDVKAHFVFIPLMFQGHLIPAVDTALLLATHGALASIVVTPSNTGRIRPTVDFARKSGLAVRLVELPLDLAAEGLPDGADDVDKVPPDLWTNYFRALARLREPLERHLRERAPYPTCVVADFCHPWARELAASLQVPRLCFFSMCAFCLLCQHNVERFHAYDGVADDHELVVVPGLEKRVEVSRAQAPGFFRGMPGFEKFADDVEQVLTEADGIVTNSFVEMEPEYVVGYQEARAMKVWTVGPVSLFHQRAATLASRGNTAAIGADECLRWLDGKEADSVVYVNFGSIAHAQPKQVVELGLGLEASGHPFVWVVKNAEQYGEEVGDFLHDLEARVASRGLLIRGWAPQVLILSHAATGSFVTHCGWNSTMEAITAGLPVVTWPHFSDQFLNAKFAVEVLGIGVDVGVAEPLMYQLEQKEIVVARDVVEKAEEVPSTLSADADLIWWRENGLVDTIIHFRLVITTTSQAEESTAPDVGRQGQKSTRSSALSLRQARSAELQKADPRDSFSRFSRQFLRSPRGSRFLQPSGRLGSASSQFPLRRRSPVSFTPSPAVLRTFLPESQSNPARKQTDFGSSALTLASWTSGFSLGPVAPEFFLRIRGDRHRMTKPDNINVKGVAGDVGGFPLTFVPCWRLFCIMESTDKNDNKIAVTEESSNPGQNCEDDGDFSTKTEMLNVEEAPSFSNDKLNNESEVQIQEGGNDSEEGLNGQMNERTSSDVMECASSNEITKEILSEDKTEEPVFDGTEVLEIEEMRRSSNSNQSGELDSEAQGSVLNDRAVAIKNFVKERSAIAVSTFMRRLSGKKDENEFKAEADKTIGSEYMDCEKTRRDAESNPKEVQQKSVERTVWNPLNFIKIGRDSDTFVTGEALNENVPGLLEIPPLKGRIIIYTKLGCEDCKKVRLFLHQKRLKYVEINIDIFPGRKLELEKNTGSSTVPKVYFNDLLIGGLIELKKMEDSGILDENIDVLFNEESPYSAPLPPLLGEDDESGSGKIDELATIVKKMRESITPKDRFYKMRRFSSCFLGSEAVDFISEDQYLERDEAVEFGRKLARKYFFRHVLDENVFEDGNHIYRFLDHDPIVMTQCYNIPRGIIDVAPKPIAEVASRLRLLSCAIFEAYVSADGRHVDYQSIQGSEEFKRYIRTVEELQRVEIDYLSREEKLAFFINLYNMMAIHALVTCGHPAGPLDRKNFFGDFKYIIGGCAYSLSAIQNGILRGNQRPPYNIAKPFGQKDRRSKVALPYHEPLVHFALVCGTKSGPALRCYSPGDIDKELMEAARDFVRNGGLIVDPEAKIASASKILKWYSTDFGKNEMEVLKHAANYLEPAESEQLLELLASTQLKVMYQNYDWSINI</sequence>
<dbReference type="GO" id="GO:0035556">
    <property type="term" value="P:intracellular signal transduction"/>
    <property type="evidence" value="ECO:0007669"/>
    <property type="project" value="InterPro"/>
</dbReference>
<dbReference type="InterPro" id="IPR000591">
    <property type="entry name" value="DEP_dom"/>
</dbReference>
<feature type="region of interest" description="Disordered" evidence="3">
    <location>
        <begin position="696"/>
        <end position="733"/>
    </location>
</feature>
<proteinExistence type="inferred from homology"/>
<name>A0A3L6EAH6_MAIZE</name>
<comment type="caution">
    <text evidence="5">The sequence shown here is derived from an EMBL/GenBank/DDBJ whole genome shotgun (WGS) entry which is preliminary data.</text>
</comment>
<dbReference type="Pfam" id="PF00201">
    <property type="entry name" value="UDPGT"/>
    <property type="match status" value="1"/>
</dbReference>
<evidence type="ECO:0000256" key="2">
    <source>
        <dbReference type="ARBA" id="ARBA00022679"/>
    </source>
</evidence>
<dbReference type="EMBL" id="NCVQ01000007">
    <property type="protein sequence ID" value="PWZ17936.1"/>
    <property type="molecule type" value="Genomic_DNA"/>
</dbReference>
<evidence type="ECO:0000256" key="3">
    <source>
        <dbReference type="SAM" id="MobiDB-lite"/>
    </source>
</evidence>
<dbReference type="SMART" id="SM00049">
    <property type="entry name" value="DEP"/>
    <property type="match status" value="1"/>
</dbReference>
<keyword evidence="2 5" id="KW-0808">Transferase</keyword>
<dbReference type="Gene3D" id="3.40.30.10">
    <property type="entry name" value="Glutaredoxin"/>
    <property type="match status" value="1"/>
</dbReference>
<feature type="region of interest" description="Disordered" evidence="3">
    <location>
        <begin position="486"/>
        <end position="523"/>
    </location>
</feature>
<dbReference type="CDD" id="cd04371">
    <property type="entry name" value="DEP"/>
    <property type="match status" value="1"/>
</dbReference>
<dbReference type="GO" id="GO:0008194">
    <property type="term" value="F:UDP-glycosyltransferase activity"/>
    <property type="evidence" value="ECO:0007669"/>
    <property type="project" value="InterPro"/>
</dbReference>
<dbReference type="PROSITE" id="PS50186">
    <property type="entry name" value="DEP"/>
    <property type="match status" value="1"/>
</dbReference>
<feature type="domain" description="DEP" evidence="4">
    <location>
        <begin position="1021"/>
        <end position="1094"/>
    </location>
</feature>